<keyword evidence="3 8" id="KW-1134">Transmembrane beta strand</keyword>
<dbReference type="Pfam" id="PF07715">
    <property type="entry name" value="Plug"/>
    <property type="match status" value="1"/>
</dbReference>
<evidence type="ECO:0000256" key="4">
    <source>
        <dbReference type="ARBA" id="ARBA00022692"/>
    </source>
</evidence>
<sequence>MKKGWLLISACSLVGMGPVNALAQASDQAAMPTAGAAQQGGEVGATSEGDIVVTGIRASLASAVSIKRNASAIVDSISAEDIGDFPDANLAESLQRITGVQITRSRGEGSQASIRGLDPAFNQVNMNGRTVPSASSGNRSFDFTILSSDLVNGIDVYKSPTADLTEGGLAGSINVRSLRGQDVRETRFVIDAEGIYEQNADKFGPHVSGLFATRLFDDRVGLVIGGDYSKRKLQVYRYEAFGLEPATENARAPAQFQDYNRDGDNNDSFLINHAANYGVDYGDRTRKTGLVSLSFDVTPTFTIWGEGLYSEFRNDTALALNSFRFTNNSINNSVRNSTIDDNGIVTLLDMDGVDNRNNSRGTNQRDQLQSFAAGGDIKTDTAKIHFEGSYGKSVSKITALSLEVIGRASAAQNLATDPDGPANLTIMRGYDPLNASNFNALGVNGLYNSPTRDTVWEAKVDGTWNVERGFLRSLSSGLYYQNRTRAFTQVVLSVNAEQLAPLAGVPYSAGVEGGSFNAAQFMTAFNYPDMLRNYDGASTFPTQFLNSDLSKLYDKVPLDTLLSRFGTQTDLASTYSVKEKSMAAYVRADFADANERFRGNVGVRYINTVSASSGFSADLDTVSIDLAGSRTIVGRTAPVTVKNDYQYVLPSLNASFSVSDNFLVRFAAARVLSRPSLSNLAPAISINANVRTISGGNPLLKPYTSDQLDLSLEYYLSGGGLISVAGFYKDLKNFVVSSTGTRTINLTTVQGNVTTPTAFTTFQPANGGKSKVKGFEVSYQQPFTFLPSPFDGFGTILNYTYVSADDLPYAEGGPLLPLPGVSKNNYNIVLYYEKGPFSIRGAYNYRDKFVVDPASFFGDGQFTNAFRQLDLTTSLKVTENIQVHAEALNLLGESQVNVNRFGINRGFEDYGRRFTAGVRFQL</sequence>
<evidence type="ECO:0000256" key="9">
    <source>
        <dbReference type="RuleBase" id="RU003357"/>
    </source>
</evidence>
<gene>
    <name evidence="13" type="ORF">J2W40_001136</name>
</gene>
<keyword evidence="6 8" id="KW-0472">Membrane</keyword>
<evidence type="ECO:0000256" key="10">
    <source>
        <dbReference type="SAM" id="SignalP"/>
    </source>
</evidence>
<feature type="chain" id="PRO_5046078603" evidence="10">
    <location>
        <begin position="22"/>
        <end position="922"/>
    </location>
</feature>
<comment type="caution">
    <text evidence="13">The sequence shown here is derived from an EMBL/GenBank/DDBJ whole genome shotgun (WGS) entry which is preliminary data.</text>
</comment>
<dbReference type="SUPFAM" id="SSF56935">
    <property type="entry name" value="Porins"/>
    <property type="match status" value="1"/>
</dbReference>
<dbReference type="NCBIfam" id="TIGR01782">
    <property type="entry name" value="TonB-Xanth-Caul"/>
    <property type="match status" value="1"/>
</dbReference>
<accession>A0ABU1WYG9</accession>
<evidence type="ECO:0000313" key="13">
    <source>
        <dbReference type="EMBL" id="MDR7154324.1"/>
    </source>
</evidence>
<dbReference type="RefSeq" id="WP_310222536.1">
    <property type="nucleotide sequence ID" value="NZ_JAVDWV010000004.1"/>
</dbReference>
<dbReference type="Gene3D" id="2.170.130.10">
    <property type="entry name" value="TonB-dependent receptor, plug domain"/>
    <property type="match status" value="1"/>
</dbReference>
<keyword evidence="4 8" id="KW-0812">Transmembrane</keyword>
<comment type="subcellular location">
    <subcellularLocation>
        <location evidence="1 8">Cell outer membrane</location>
        <topology evidence="1 8">Multi-pass membrane protein</topology>
    </subcellularLocation>
</comment>
<feature type="domain" description="TonB-dependent receptor-like beta-barrel" evidence="11">
    <location>
        <begin position="422"/>
        <end position="890"/>
    </location>
</feature>
<dbReference type="PANTHER" id="PTHR40980:SF3">
    <property type="entry name" value="TONB-DEPENDENT RECEPTOR-LIKE BETA-BARREL DOMAIN-CONTAINING PROTEIN"/>
    <property type="match status" value="1"/>
</dbReference>
<dbReference type="InterPro" id="IPR039426">
    <property type="entry name" value="TonB-dep_rcpt-like"/>
</dbReference>
<keyword evidence="14" id="KW-1185">Reference proteome</keyword>
<keyword evidence="7 8" id="KW-0998">Cell outer membrane</keyword>
<dbReference type="InterPro" id="IPR037066">
    <property type="entry name" value="Plug_dom_sf"/>
</dbReference>
<dbReference type="CDD" id="cd01347">
    <property type="entry name" value="ligand_gated_channel"/>
    <property type="match status" value="1"/>
</dbReference>
<dbReference type="PANTHER" id="PTHR40980">
    <property type="entry name" value="PLUG DOMAIN-CONTAINING PROTEIN"/>
    <property type="match status" value="1"/>
</dbReference>
<dbReference type="InterPro" id="IPR012910">
    <property type="entry name" value="Plug_dom"/>
</dbReference>
<dbReference type="InterPro" id="IPR010104">
    <property type="entry name" value="TonB_rcpt_bac"/>
</dbReference>
<evidence type="ECO:0000256" key="3">
    <source>
        <dbReference type="ARBA" id="ARBA00022452"/>
    </source>
</evidence>
<evidence type="ECO:0000256" key="5">
    <source>
        <dbReference type="ARBA" id="ARBA00023077"/>
    </source>
</evidence>
<dbReference type="EMBL" id="JAVDWV010000004">
    <property type="protein sequence ID" value="MDR7154324.1"/>
    <property type="molecule type" value="Genomic_DNA"/>
</dbReference>
<reference evidence="13 14" key="1">
    <citation type="submission" date="2023-07" db="EMBL/GenBank/DDBJ databases">
        <title>Sorghum-associated microbial communities from plants grown in Nebraska, USA.</title>
        <authorList>
            <person name="Schachtman D."/>
        </authorList>
    </citation>
    <scope>NUCLEOTIDE SEQUENCE [LARGE SCALE GENOMIC DNA]</scope>
    <source>
        <strain evidence="13 14">4256</strain>
    </source>
</reference>
<dbReference type="InterPro" id="IPR036942">
    <property type="entry name" value="Beta-barrel_TonB_sf"/>
</dbReference>
<dbReference type="Gene3D" id="2.40.170.20">
    <property type="entry name" value="TonB-dependent receptor, beta-barrel domain"/>
    <property type="match status" value="1"/>
</dbReference>
<keyword evidence="5 9" id="KW-0798">TonB box</keyword>
<dbReference type="PROSITE" id="PS52016">
    <property type="entry name" value="TONB_DEPENDENT_REC_3"/>
    <property type="match status" value="1"/>
</dbReference>
<keyword evidence="10" id="KW-0732">Signal</keyword>
<dbReference type="Proteomes" id="UP001267638">
    <property type="component" value="Unassembled WGS sequence"/>
</dbReference>
<evidence type="ECO:0000256" key="7">
    <source>
        <dbReference type="ARBA" id="ARBA00023237"/>
    </source>
</evidence>
<protein>
    <submittedName>
        <fullName evidence="13">TonB-dependent receptor</fullName>
    </submittedName>
</protein>
<name>A0ABU1WYG9_SPHXE</name>
<evidence type="ECO:0000256" key="8">
    <source>
        <dbReference type="PROSITE-ProRule" id="PRU01360"/>
    </source>
</evidence>
<evidence type="ECO:0000259" key="12">
    <source>
        <dbReference type="Pfam" id="PF07715"/>
    </source>
</evidence>
<organism evidence="13 14">
    <name type="scientific">Sphingobium xenophagum</name>
    <dbReference type="NCBI Taxonomy" id="121428"/>
    <lineage>
        <taxon>Bacteria</taxon>
        <taxon>Pseudomonadati</taxon>
        <taxon>Pseudomonadota</taxon>
        <taxon>Alphaproteobacteria</taxon>
        <taxon>Sphingomonadales</taxon>
        <taxon>Sphingomonadaceae</taxon>
        <taxon>Sphingobium</taxon>
    </lineage>
</organism>
<keyword evidence="2 8" id="KW-0813">Transport</keyword>
<proteinExistence type="inferred from homology"/>
<dbReference type="Pfam" id="PF00593">
    <property type="entry name" value="TonB_dep_Rec_b-barrel"/>
    <property type="match status" value="1"/>
</dbReference>
<evidence type="ECO:0000256" key="6">
    <source>
        <dbReference type="ARBA" id="ARBA00023136"/>
    </source>
</evidence>
<evidence type="ECO:0000259" key="11">
    <source>
        <dbReference type="Pfam" id="PF00593"/>
    </source>
</evidence>
<dbReference type="InterPro" id="IPR000531">
    <property type="entry name" value="Beta-barrel_TonB"/>
</dbReference>
<keyword evidence="13" id="KW-0675">Receptor</keyword>
<evidence type="ECO:0000256" key="2">
    <source>
        <dbReference type="ARBA" id="ARBA00022448"/>
    </source>
</evidence>
<evidence type="ECO:0000256" key="1">
    <source>
        <dbReference type="ARBA" id="ARBA00004571"/>
    </source>
</evidence>
<evidence type="ECO:0000313" key="14">
    <source>
        <dbReference type="Proteomes" id="UP001267638"/>
    </source>
</evidence>
<feature type="domain" description="TonB-dependent receptor plug" evidence="12">
    <location>
        <begin position="67"/>
        <end position="171"/>
    </location>
</feature>
<feature type="signal peptide" evidence="10">
    <location>
        <begin position="1"/>
        <end position="21"/>
    </location>
</feature>
<comment type="similarity">
    <text evidence="8 9">Belongs to the TonB-dependent receptor family.</text>
</comment>